<keyword evidence="1" id="KW-0812">Transmembrane</keyword>
<organism evidence="2 3">
    <name type="scientific">Raineyella fluvialis</name>
    <dbReference type="NCBI Taxonomy" id="2662261"/>
    <lineage>
        <taxon>Bacteria</taxon>
        <taxon>Bacillati</taxon>
        <taxon>Actinomycetota</taxon>
        <taxon>Actinomycetes</taxon>
        <taxon>Propionibacteriales</taxon>
        <taxon>Propionibacteriaceae</taxon>
        <taxon>Raineyella</taxon>
    </lineage>
</organism>
<evidence type="ECO:0000313" key="2">
    <source>
        <dbReference type="EMBL" id="QGF24478.1"/>
    </source>
</evidence>
<dbReference type="RefSeq" id="WP_153573007.1">
    <property type="nucleotide sequence ID" value="NZ_CP045725.1"/>
</dbReference>
<name>A0A5Q2FCJ2_9ACTN</name>
<keyword evidence="3" id="KW-1185">Reference proteome</keyword>
<evidence type="ECO:0000256" key="1">
    <source>
        <dbReference type="SAM" id="Phobius"/>
    </source>
</evidence>
<proteinExistence type="predicted"/>
<sequence>MARRRIFSDPDLHGGVPDRVRPRLGEWGPTLVPSTRRKRLQRAVVVAGFVVALAAVVAMWWIFYWMMTGKGALF</sequence>
<protein>
    <submittedName>
        <fullName evidence="2">Uncharacterized protein</fullName>
    </submittedName>
</protein>
<accession>A0A5Q2FCJ2</accession>
<keyword evidence="1" id="KW-0472">Membrane</keyword>
<feature type="transmembrane region" description="Helical" evidence="1">
    <location>
        <begin position="43"/>
        <end position="67"/>
    </location>
</feature>
<dbReference type="Proteomes" id="UP000386847">
    <property type="component" value="Chromosome"/>
</dbReference>
<dbReference type="EMBL" id="CP045725">
    <property type="protein sequence ID" value="QGF24478.1"/>
    <property type="molecule type" value="Genomic_DNA"/>
</dbReference>
<keyword evidence="1" id="KW-1133">Transmembrane helix</keyword>
<dbReference type="KEGG" id="rain:Rai3103_13395"/>
<reference evidence="2 3" key="1">
    <citation type="submission" date="2019-10" db="EMBL/GenBank/DDBJ databases">
        <title>Genomic analysis of Raineyella sp. CBA3103.</title>
        <authorList>
            <person name="Roh S.W."/>
        </authorList>
    </citation>
    <scope>NUCLEOTIDE SEQUENCE [LARGE SCALE GENOMIC DNA]</scope>
    <source>
        <strain evidence="2 3">CBA3103</strain>
    </source>
</reference>
<gene>
    <name evidence="2" type="ORF">Rai3103_13395</name>
</gene>
<dbReference type="AlphaFoldDB" id="A0A5Q2FCJ2"/>
<evidence type="ECO:0000313" key="3">
    <source>
        <dbReference type="Proteomes" id="UP000386847"/>
    </source>
</evidence>